<reference evidence="2 3" key="1">
    <citation type="submission" date="2019-02" db="EMBL/GenBank/DDBJ databases">
        <title>Deep-cultivation of Planctomycetes and their phenomic and genomic characterization uncovers novel biology.</title>
        <authorList>
            <person name="Wiegand S."/>
            <person name="Jogler M."/>
            <person name="Boedeker C."/>
            <person name="Pinto D."/>
            <person name="Vollmers J."/>
            <person name="Rivas-Marin E."/>
            <person name="Kohn T."/>
            <person name="Peeters S.H."/>
            <person name="Heuer A."/>
            <person name="Rast P."/>
            <person name="Oberbeckmann S."/>
            <person name="Bunk B."/>
            <person name="Jeske O."/>
            <person name="Meyerdierks A."/>
            <person name="Storesund J.E."/>
            <person name="Kallscheuer N."/>
            <person name="Luecker S."/>
            <person name="Lage O.M."/>
            <person name="Pohl T."/>
            <person name="Merkel B.J."/>
            <person name="Hornburger P."/>
            <person name="Mueller R.-W."/>
            <person name="Bruemmer F."/>
            <person name="Labrenz M."/>
            <person name="Spormann A.M."/>
            <person name="Op den Camp H."/>
            <person name="Overmann J."/>
            <person name="Amann R."/>
            <person name="Jetten M.S.M."/>
            <person name="Mascher T."/>
            <person name="Medema M.H."/>
            <person name="Devos D.P."/>
            <person name="Kaster A.-K."/>
            <person name="Ovreas L."/>
            <person name="Rohde M."/>
            <person name="Galperin M.Y."/>
            <person name="Jogler C."/>
        </authorList>
    </citation>
    <scope>NUCLEOTIDE SEQUENCE [LARGE SCALE GENOMIC DNA]</scope>
    <source>
        <strain evidence="2 3">I41</strain>
    </source>
</reference>
<dbReference type="InterPro" id="IPR041657">
    <property type="entry name" value="HTH_17"/>
</dbReference>
<gene>
    <name evidence="2" type="ORF">I41_16480</name>
</gene>
<keyword evidence="3" id="KW-1185">Reference proteome</keyword>
<accession>A0A517TVS6</accession>
<name>A0A517TVS6_9BACT</name>
<dbReference type="EMBL" id="CP036339">
    <property type="protein sequence ID" value="QDT72470.1"/>
    <property type="molecule type" value="Genomic_DNA"/>
</dbReference>
<sequence>MPPLRSDDILDPILMTREETAKLLRCSRRFVDGLLANGVLPKVKLGTKSLIRRDDVMAYIAGCVGGES</sequence>
<dbReference type="AlphaFoldDB" id="A0A517TVS6"/>
<dbReference type="InterPro" id="IPR010093">
    <property type="entry name" value="SinI_DNA-bd"/>
</dbReference>
<evidence type="ECO:0000259" key="1">
    <source>
        <dbReference type="Pfam" id="PF12728"/>
    </source>
</evidence>
<dbReference type="Proteomes" id="UP000317909">
    <property type="component" value="Chromosome"/>
</dbReference>
<evidence type="ECO:0000313" key="3">
    <source>
        <dbReference type="Proteomes" id="UP000317909"/>
    </source>
</evidence>
<dbReference type="KEGG" id="llh:I41_16480"/>
<dbReference type="NCBIfam" id="TIGR01764">
    <property type="entry name" value="excise"/>
    <property type="match status" value="1"/>
</dbReference>
<protein>
    <submittedName>
        <fullName evidence="2">Helix-turn-helix domain protein</fullName>
    </submittedName>
</protein>
<proteinExistence type="predicted"/>
<evidence type="ECO:0000313" key="2">
    <source>
        <dbReference type="EMBL" id="QDT72470.1"/>
    </source>
</evidence>
<dbReference type="Pfam" id="PF12728">
    <property type="entry name" value="HTH_17"/>
    <property type="match status" value="1"/>
</dbReference>
<organism evidence="2 3">
    <name type="scientific">Lacipirellula limnantheis</name>
    <dbReference type="NCBI Taxonomy" id="2528024"/>
    <lineage>
        <taxon>Bacteria</taxon>
        <taxon>Pseudomonadati</taxon>
        <taxon>Planctomycetota</taxon>
        <taxon>Planctomycetia</taxon>
        <taxon>Pirellulales</taxon>
        <taxon>Lacipirellulaceae</taxon>
        <taxon>Lacipirellula</taxon>
    </lineage>
</organism>
<dbReference type="RefSeq" id="WP_145432035.1">
    <property type="nucleotide sequence ID" value="NZ_CP036339.1"/>
</dbReference>
<dbReference type="OrthoDB" id="4965296at2"/>
<feature type="domain" description="Helix-turn-helix" evidence="1">
    <location>
        <begin position="14"/>
        <end position="62"/>
    </location>
</feature>
<dbReference type="GO" id="GO:0003677">
    <property type="term" value="F:DNA binding"/>
    <property type="evidence" value="ECO:0007669"/>
    <property type="project" value="InterPro"/>
</dbReference>